<dbReference type="KEGG" id="vgu:HYG85_13020"/>
<sequence length="159" mass="18539">MKKEVKLYVIVALIIVFAVIITVILDSKLNIKTNSNEFKNDIKAITNRFPNLGNIEKCYWKADIIGGNSRNSTPSPSSYWMKGFLILDNNDSKTIKEMYEWNSLDGTWKPGLDTKLLDLKETPKWFYSEGFNSYIKSANYDGKFYMDFKNNLIYFEVER</sequence>
<keyword evidence="1" id="KW-1133">Transmembrane helix</keyword>
<reference evidence="2 3" key="1">
    <citation type="submission" date="2020-07" db="EMBL/GenBank/DDBJ databases">
        <title>Vallitalea guaymasensis genome.</title>
        <authorList>
            <person name="Postec A."/>
        </authorList>
    </citation>
    <scope>NUCLEOTIDE SEQUENCE [LARGE SCALE GENOMIC DNA]</scope>
    <source>
        <strain evidence="2 3">Ra1766G1</strain>
    </source>
</reference>
<accession>A0A8J8MBA4</accession>
<feature type="transmembrane region" description="Helical" evidence="1">
    <location>
        <begin position="7"/>
        <end position="25"/>
    </location>
</feature>
<keyword evidence="3" id="KW-1185">Reference proteome</keyword>
<evidence type="ECO:0000256" key="1">
    <source>
        <dbReference type="SAM" id="Phobius"/>
    </source>
</evidence>
<name>A0A8J8MBA4_9FIRM</name>
<dbReference type="Proteomes" id="UP000677305">
    <property type="component" value="Chromosome"/>
</dbReference>
<keyword evidence="1" id="KW-0472">Membrane</keyword>
<protein>
    <submittedName>
        <fullName evidence="2">Uncharacterized protein</fullName>
    </submittedName>
</protein>
<gene>
    <name evidence="2" type="ORF">HYG85_13020</name>
</gene>
<evidence type="ECO:0000313" key="3">
    <source>
        <dbReference type="Proteomes" id="UP000677305"/>
    </source>
</evidence>
<keyword evidence="1" id="KW-0812">Transmembrane</keyword>
<organism evidence="2 3">
    <name type="scientific">Vallitalea guaymasensis</name>
    <dbReference type="NCBI Taxonomy" id="1185412"/>
    <lineage>
        <taxon>Bacteria</taxon>
        <taxon>Bacillati</taxon>
        <taxon>Bacillota</taxon>
        <taxon>Clostridia</taxon>
        <taxon>Lachnospirales</taxon>
        <taxon>Vallitaleaceae</taxon>
        <taxon>Vallitalea</taxon>
    </lineage>
</organism>
<proteinExistence type="predicted"/>
<dbReference type="EMBL" id="CP058561">
    <property type="protein sequence ID" value="QUH29777.1"/>
    <property type="molecule type" value="Genomic_DNA"/>
</dbReference>
<dbReference type="AlphaFoldDB" id="A0A8J8MBA4"/>
<evidence type="ECO:0000313" key="2">
    <source>
        <dbReference type="EMBL" id="QUH29777.1"/>
    </source>
</evidence>
<dbReference type="RefSeq" id="WP_212690032.1">
    <property type="nucleotide sequence ID" value="NZ_CP058561.1"/>
</dbReference>